<protein>
    <recommendedName>
        <fullName evidence="3">Lipoprotein</fullName>
    </recommendedName>
</protein>
<dbReference type="EMBL" id="AMRI01000001">
    <property type="protein sequence ID" value="EKE78015.1"/>
    <property type="molecule type" value="Genomic_DNA"/>
</dbReference>
<gene>
    <name evidence="1" type="ORF">B3C1_01105</name>
</gene>
<name>K2KKR9_9GAMM</name>
<dbReference type="STRING" id="745411.B3C1_01105"/>
<accession>K2KKR9</accession>
<dbReference type="eggNOG" id="ENOG502ZXZA">
    <property type="taxonomic scope" value="Bacteria"/>
</dbReference>
<dbReference type="OrthoDB" id="6198727at2"/>
<dbReference type="AlphaFoldDB" id="K2KKR9"/>
<keyword evidence="2" id="KW-1185">Reference proteome</keyword>
<organism evidence="1 2">
    <name type="scientific">Gallaecimonas xiamenensis 3-C-1</name>
    <dbReference type="NCBI Taxonomy" id="745411"/>
    <lineage>
        <taxon>Bacteria</taxon>
        <taxon>Pseudomonadati</taxon>
        <taxon>Pseudomonadota</taxon>
        <taxon>Gammaproteobacteria</taxon>
        <taxon>Enterobacterales</taxon>
        <taxon>Gallaecimonadaceae</taxon>
        <taxon>Gallaecimonas</taxon>
    </lineage>
</organism>
<reference evidence="1 2" key="1">
    <citation type="journal article" date="2012" name="J. Bacteriol.">
        <title>Genome Sequence of Gallaecimonas xiamenensis Type Strain 3-C-1.</title>
        <authorList>
            <person name="Lai Q."/>
            <person name="Wang L."/>
            <person name="Wang W."/>
            <person name="Shao Z."/>
        </authorList>
    </citation>
    <scope>NUCLEOTIDE SEQUENCE [LARGE SCALE GENOMIC DNA]</scope>
    <source>
        <strain evidence="1 2">3-C-1</strain>
    </source>
</reference>
<dbReference type="PROSITE" id="PS51257">
    <property type="entry name" value="PROKAR_LIPOPROTEIN"/>
    <property type="match status" value="1"/>
</dbReference>
<proteinExistence type="predicted"/>
<evidence type="ECO:0008006" key="3">
    <source>
        <dbReference type="Google" id="ProtNLM"/>
    </source>
</evidence>
<evidence type="ECO:0000313" key="1">
    <source>
        <dbReference type="EMBL" id="EKE78015.1"/>
    </source>
</evidence>
<sequence length="128" mass="13949">MKGRLGLLALLAVAGCQAEQKVPTFGQLQSNLEVTDRNQYQCAAPSLADIRRVLDKGQWTDPQSLHDHYASTGCSVKGQVMQDGQWRSFTFDFGGIIYFDDGRVLACGQGCCSDDFAFCSFDPGVDGQ</sequence>
<dbReference type="Proteomes" id="UP000006755">
    <property type="component" value="Unassembled WGS sequence"/>
</dbReference>
<comment type="caution">
    <text evidence="1">The sequence shown here is derived from an EMBL/GenBank/DDBJ whole genome shotgun (WGS) entry which is preliminary data.</text>
</comment>
<dbReference type="RefSeq" id="WP_008482336.1">
    <property type="nucleotide sequence ID" value="NZ_AMRI01000001.1"/>
</dbReference>
<evidence type="ECO:0000313" key="2">
    <source>
        <dbReference type="Proteomes" id="UP000006755"/>
    </source>
</evidence>